<dbReference type="AlphaFoldDB" id="A0A6P1DGF0"/>
<name>A0A6P1DGF0_9NOCA</name>
<feature type="non-terminal residue" evidence="1">
    <location>
        <position position="1"/>
    </location>
</feature>
<evidence type="ECO:0000313" key="2">
    <source>
        <dbReference type="Proteomes" id="UP000468928"/>
    </source>
</evidence>
<evidence type="ECO:0000313" key="1">
    <source>
        <dbReference type="EMBL" id="NEW48264.1"/>
    </source>
</evidence>
<reference evidence="1 2" key="1">
    <citation type="submission" date="2020-01" db="EMBL/GenBank/DDBJ databases">
        <title>Genetics and antimicrobial susceptibilities of Nocardia species isolated from the soil; a comparison with species isolated from humans.</title>
        <authorList>
            <person name="Carrasco G."/>
            <person name="Monzon S."/>
            <person name="Sansegundo M."/>
            <person name="Garcia E."/>
            <person name="Garrido N."/>
            <person name="Medina M.J."/>
            <person name="Villalon P."/>
            <person name="Ramirez-Arocha A.C."/>
            <person name="Jimenez P."/>
            <person name="Cuesta I."/>
            <person name="Valdezate S."/>
        </authorList>
    </citation>
    <scope>NUCLEOTIDE SEQUENCE [LARGE SCALE GENOMIC DNA]</scope>
    <source>
        <strain evidence="1 2">CNM20110639</strain>
    </source>
</reference>
<comment type="caution">
    <text evidence="1">The sequence shown here is derived from an EMBL/GenBank/DDBJ whole genome shotgun (WGS) entry which is preliminary data.</text>
</comment>
<dbReference type="EMBL" id="JAAGUZ010000142">
    <property type="protein sequence ID" value="NEW48264.1"/>
    <property type="molecule type" value="Genomic_DNA"/>
</dbReference>
<protein>
    <submittedName>
        <fullName evidence="1">Uncharacterized protein</fullName>
    </submittedName>
</protein>
<organism evidence="1 2">
    <name type="scientific">Nocardia cyriacigeorgica</name>
    <dbReference type="NCBI Taxonomy" id="135487"/>
    <lineage>
        <taxon>Bacteria</taxon>
        <taxon>Bacillati</taxon>
        <taxon>Actinomycetota</taxon>
        <taxon>Actinomycetes</taxon>
        <taxon>Mycobacteriales</taxon>
        <taxon>Nocardiaceae</taxon>
        <taxon>Nocardia</taxon>
    </lineage>
</organism>
<proteinExistence type="predicted"/>
<gene>
    <name evidence="1" type="ORF">GV789_28150</name>
</gene>
<accession>A0A6P1DGF0</accession>
<sequence>DFVVEDYIDGVSAFLGGTANVIMQLGLRPGARGRVRRGRARQRSSLTSFR</sequence>
<dbReference type="Proteomes" id="UP000468928">
    <property type="component" value="Unassembled WGS sequence"/>
</dbReference>